<feature type="compositionally biased region" description="Polar residues" evidence="1">
    <location>
        <begin position="696"/>
        <end position="711"/>
    </location>
</feature>
<feature type="region of interest" description="Disordered" evidence="1">
    <location>
        <begin position="998"/>
        <end position="1042"/>
    </location>
</feature>
<dbReference type="RefSeq" id="XP_015657374.1">
    <property type="nucleotide sequence ID" value="XM_015804240.1"/>
</dbReference>
<evidence type="ECO:0008006" key="4">
    <source>
        <dbReference type="Google" id="ProtNLM"/>
    </source>
</evidence>
<accession>A0A0M9FYX4</accession>
<dbReference type="Proteomes" id="UP000037923">
    <property type="component" value="Unassembled WGS sequence"/>
</dbReference>
<dbReference type="PANTHER" id="PTHR22028:SF9">
    <property type="entry name" value="SFI1 SPINDLE BODY DOMAIN-CONTAINING PROTEIN"/>
    <property type="match status" value="1"/>
</dbReference>
<dbReference type="GeneID" id="26906289"/>
<organism evidence="2 3">
    <name type="scientific">Leptomonas pyrrhocoris</name>
    <name type="common">Firebug parasite</name>
    <dbReference type="NCBI Taxonomy" id="157538"/>
    <lineage>
        <taxon>Eukaryota</taxon>
        <taxon>Discoba</taxon>
        <taxon>Euglenozoa</taxon>
        <taxon>Kinetoplastea</taxon>
        <taxon>Metakinetoplastina</taxon>
        <taxon>Trypanosomatida</taxon>
        <taxon>Trypanosomatidae</taxon>
        <taxon>Leishmaniinae</taxon>
        <taxon>Leptomonas</taxon>
    </lineage>
</organism>
<reference evidence="2 3" key="1">
    <citation type="submission" date="2015-07" db="EMBL/GenBank/DDBJ databases">
        <title>High-quality genome of monoxenous trypanosomatid Leptomonas pyrrhocoris.</title>
        <authorList>
            <person name="Flegontov P."/>
            <person name="Butenko A."/>
            <person name="Firsov S."/>
            <person name="Vlcek C."/>
            <person name="Logacheva M.D."/>
            <person name="Field M."/>
            <person name="Filatov D."/>
            <person name="Flegontova O."/>
            <person name="Gerasimov E."/>
            <person name="Jackson A.P."/>
            <person name="Kelly S."/>
            <person name="Opperdoes F."/>
            <person name="O'Reilly A."/>
            <person name="Votypka J."/>
            <person name="Yurchenko V."/>
            <person name="Lukes J."/>
        </authorList>
    </citation>
    <scope>NUCLEOTIDE SEQUENCE [LARGE SCALE GENOMIC DNA]</scope>
    <source>
        <strain evidence="2">H10</strain>
    </source>
</reference>
<dbReference type="InterPro" id="IPR052270">
    <property type="entry name" value="CACF_protein"/>
</dbReference>
<feature type="region of interest" description="Disordered" evidence="1">
    <location>
        <begin position="79"/>
        <end position="117"/>
    </location>
</feature>
<feature type="region of interest" description="Disordered" evidence="1">
    <location>
        <begin position="657"/>
        <end position="711"/>
    </location>
</feature>
<dbReference type="GO" id="GO:0019902">
    <property type="term" value="F:phosphatase binding"/>
    <property type="evidence" value="ECO:0007669"/>
    <property type="project" value="TreeGrafter"/>
</dbReference>
<sequence length="1162" mass="127677">MDASPPLWSSPKGVAEGSSTDVPQHTKSAGEGTASMPRGQATAYARHPALSTTAPSSSNGETLLLHTSDAADLTLNTVHAPAFGDGPTTSIELSPSPSADDSFPRMEDEAMSTPSPTASEIHVDEVADLEEANAAVEAALLNTRDVWTRQVHVGSCSSSSPGGSIKTKSDVLSNAATYVIAQALYRASLLRRCIEKWQSQQERHRHQRQHRELFAEGYYQHNLRYLMFRAWQWRYASVRRRAEATQRAAELRRRTLCQRAFHTWREWRQRQQFYRRLVQALQLEGRAVLREDYVEKWRRWCVRRSQARALERATLQQTRGRYVERWRMVVSERKRRRLLVQVISSHSPAAWAASTEVSTRELLWRYSWIQWLRVTMQRRAARLQYREDCTRVLSAHTTKTHLRCCYTKWLQATFASLQSRQMAKTLAVRSFQRWCPMGTRCLKGNAWVRDVLHPRVLHRCFQQWRDRCHARATQRHRMQLADTFTSSVMNPHAAQRLFQLWHRRWSYQERTRRMRRVAESYARPALLRHLFMRRVTDGVLSSAVDPDDVAADVALWPGDSGNGIGCLSKELPDSEGQQTKLVHYNELQQRPSQRSSLSPAAPSLALASMKPPIPLCPLRAKPREAGTPTGEASKESRAATDASPAQRTIALAAAPSTFPAAQPPRTPTVPAASSPFKSPPPPLPPPSYEEAMRRTPATTSDANASPTQTPRTARLDVGVGTEATAGTTFGPAMCGTLHESKWNKHVNADGGASAASPPPPPPLAQPLSMTEMELPAAPSVPPSYPPHSLSSAAPPCWWPPLHPPLASLWPVIPALPCGVVASQASSVNGGDPQGVGAPLLTCAATAAAAVAANAPATPLFTTARPTEGPHRPPAWPRNAVYPPLRADAHLAGCAPPLAPMPMNGGAPLTPPPRTHDGVHLHRHADPFAPLPPSPPEVQDNSLTRYGAEGAWKRKRKRARRTAWLVESARKPVVASVQHRPHSCVVPLPSPAPLPIVEGRTPAPFATAPEASNAAKQPLRGHTTAVDAPHESGTSSSTSSSSSDALCSTAAAALPESLLPQSIDAAALRATVRDVLDDYNKRTRLLPAEKAELATISSRIELARQLGIATEHGEDGLRKRQRYLQTRILAWQQTRAQVAQLTALLEEKVRVKQSSAASQIGSE</sequence>
<name>A0A0M9FYX4_LEPPY</name>
<feature type="compositionally biased region" description="Low complexity" evidence="1">
    <location>
        <begin position="1031"/>
        <end position="1042"/>
    </location>
</feature>
<feature type="compositionally biased region" description="Pro residues" evidence="1">
    <location>
        <begin position="677"/>
        <end position="687"/>
    </location>
</feature>
<feature type="region of interest" description="Disordered" evidence="1">
    <location>
        <begin position="1"/>
        <end position="61"/>
    </location>
</feature>
<dbReference type="OrthoDB" id="265851at2759"/>
<dbReference type="AlphaFoldDB" id="A0A0M9FYX4"/>
<evidence type="ECO:0000313" key="2">
    <source>
        <dbReference type="EMBL" id="KPA78935.1"/>
    </source>
</evidence>
<feature type="compositionally biased region" description="Polar residues" evidence="1">
    <location>
        <begin position="87"/>
        <end position="99"/>
    </location>
</feature>
<dbReference type="EMBL" id="LGTL01000012">
    <property type="protein sequence ID" value="KPA78935.1"/>
    <property type="molecule type" value="Genomic_DNA"/>
</dbReference>
<evidence type="ECO:0000256" key="1">
    <source>
        <dbReference type="SAM" id="MobiDB-lite"/>
    </source>
</evidence>
<protein>
    <recommendedName>
        <fullName evidence="4">Sfi1 spindle body domain-containing protein</fullName>
    </recommendedName>
</protein>
<gene>
    <name evidence="2" type="ORF">ABB37_05999</name>
</gene>
<proteinExistence type="predicted"/>
<dbReference type="OMA" id="YLFFRAW"/>
<keyword evidence="3" id="KW-1185">Reference proteome</keyword>
<dbReference type="PANTHER" id="PTHR22028">
    <property type="entry name" value="SFI1 SPINDLE BODY DOMAIN-CONTAINING PROTEIN-RELATED"/>
    <property type="match status" value="1"/>
</dbReference>
<dbReference type="VEuPathDB" id="TriTrypDB:LpyrH10_12_1770"/>
<feature type="region of interest" description="Disordered" evidence="1">
    <location>
        <begin position="746"/>
        <end position="767"/>
    </location>
</feature>
<feature type="compositionally biased region" description="Polar residues" evidence="1">
    <location>
        <begin position="17"/>
        <end position="27"/>
    </location>
</feature>
<comment type="caution">
    <text evidence="2">The sequence shown here is derived from an EMBL/GenBank/DDBJ whole genome shotgun (WGS) entry which is preliminary data.</text>
</comment>
<feature type="compositionally biased region" description="Polar residues" evidence="1">
    <location>
        <begin position="50"/>
        <end position="61"/>
    </location>
</feature>
<evidence type="ECO:0000313" key="3">
    <source>
        <dbReference type="Proteomes" id="UP000037923"/>
    </source>
</evidence>
<feature type="region of interest" description="Disordered" evidence="1">
    <location>
        <begin position="608"/>
        <end position="645"/>
    </location>
</feature>